<feature type="domain" description="Cytochrome b5 heme-binding" evidence="14">
    <location>
        <begin position="7"/>
        <end position="69"/>
    </location>
</feature>
<dbReference type="PRINTS" id="PR00406">
    <property type="entry name" value="CYTB5RDTASE"/>
</dbReference>
<dbReference type="InterPro" id="IPR008333">
    <property type="entry name" value="Cbr1-like_FAD-bd_dom"/>
</dbReference>
<keyword evidence="8" id="KW-0560">Oxidoreductase</keyword>
<evidence type="ECO:0000259" key="14">
    <source>
        <dbReference type="PROSITE" id="PS50255"/>
    </source>
</evidence>
<dbReference type="InterPro" id="IPR039261">
    <property type="entry name" value="FNR_nucleotide-bd"/>
</dbReference>
<comment type="subcellular location">
    <subcellularLocation>
        <location evidence="2">Mitochondrion outer membrane</location>
        <topology evidence="2">Single-pass membrane protein</topology>
    </subcellularLocation>
</comment>
<sequence length="359" mass="39963">MTNKQVDRLITLDELRGHGDETHPWFVVDGHVYDGTPFLDRHPGGAVSIASAAGQDATEEFMAIQREEHDAELPHRETRLGCSCCAVGQVRRGDPRRPVFLEPGAWTRAALQEKVIVSADTKLFRFRLDQERQVVGLPVGQHLLMRLHDPATRETIIRSYTPISDGANQGVLNVLVKIYYETPEHQGGRMTQALDAIPVGHLVDFRGPMGKFQYLGRGLCSVSGKRRKVRRFYMVCAGSGVTPISQVLRAVSADKHDAIGCTLLNGNRVGGDILCRAQLDDMMSRFKHKRRLQHNLTQPSPTWTGRKGRIDGAMIEAEIGPRDTQEGGMVLLCGPEKLERSARDALCTMGWEDDDVFVF</sequence>
<keyword evidence="7 12" id="KW-0274">FAD</keyword>
<dbReference type="Pfam" id="PF00173">
    <property type="entry name" value="Cyt-b5"/>
    <property type="match status" value="1"/>
</dbReference>
<evidence type="ECO:0000256" key="5">
    <source>
        <dbReference type="ARBA" id="ARBA00022630"/>
    </source>
</evidence>
<evidence type="ECO:0000256" key="2">
    <source>
        <dbReference type="ARBA" id="ARBA00004572"/>
    </source>
</evidence>
<keyword evidence="6 13" id="KW-0479">Metal-binding</keyword>
<evidence type="ECO:0000313" key="17">
    <source>
        <dbReference type="Proteomes" id="UP000557566"/>
    </source>
</evidence>
<evidence type="ECO:0000256" key="13">
    <source>
        <dbReference type="RuleBase" id="RU362121"/>
    </source>
</evidence>
<evidence type="ECO:0000256" key="12">
    <source>
        <dbReference type="PIRSR" id="PIRSR601834-1"/>
    </source>
</evidence>
<evidence type="ECO:0000313" key="16">
    <source>
        <dbReference type="EMBL" id="KAF4512969.1"/>
    </source>
</evidence>
<dbReference type="GO" id="GO:0046872">
    <property type="term" value="F:metal ion binding"/>
    <property type="evidence" value="ECO:0007669"/>
    <property type="project" value="UniProtKB-UniRule"/>
</dbReference>
<evidence type="ECO:0000256" key="4">
    <source>
        <dbReference type="ARBA" id="ARBA00022617"/>
    </source>
</evidence>
<dbReference type="GO" id="GO:0005783">
    <property type="term" value="C:endoplasmic reticulum"/>
    <property type="evidence" value="ECO:0007669"/>
    <property type="project" value="TreeGrafter"/>
</dbReference>
<keyword evidence="10" id="KW-0520">NAD</keyword>
<evidence type="ECO:0000256" key="3">
    <source>
        <dbReference type="ARBA" id="ARBA00006105"/>
    </source>
</evidence>
<dbReference type="Proteomes" id="UP000557566">
    <property type="component" value="Unassembled WGS sequence"/>
</dbReference>
<dbReference type="SUPFAM" id="SSF52343">
    <property type="entry name" value="Ferredoxin reductase-like, C-terminal NADP-linked domain"/>
    <property type="match status" value="1"/>
</dbReference>
<dbReference type="Gene3D" id="2.40.30.10">
    <property type="entry name" value="Translation factors"/>
    <property type="match status" value="1"/>
</dbReference>
<proteinExistence type="inferred from homology"/>
<comment type="similarity">
    <text evidence="13">Belongs to the cytochrome b5 family.</text>
</comment>
<dbReference type="OrthoDB" id="432685at2759"/>
<dbReference type="InterPro" id="IPR001199">
    <property type="entry name" value="Cyt_B5-like_heme/steroid-bd"/>
</dbReference>
<keyword evidence="17" id="KW-1185">Reference proteome</keyword>
<feature type="binding site" evidence="12">
    <location>
        <position position="190"/>
    </location>
    <ligand>
        <name>FAD</name>
        <dbReference type="ChEBI" id="CHEBI:57692"/>
    </ligand>
</feature>
<dbReference type="InterPro" id="IPR001834">
    <property type="entry name" value="CBR-like"/>
</dbReference>
<dbReference type="SUPFAM" id="SSF55856">
    <property type="entry name" value="Cytochrome b5-like heme/steroid binding domain"/>
    <property type="match status" value="1"/>
</dbReference>
<dbReference type="PANTHER" id="PTHR19370">
    <property type="entry name" value="NADH-CYTOCHROME B5 REDUCTASE"/>
    <property type="match status" value="1"/>
</dbReference>
<evidence type="ECO:0000256" key="6">
    <source>
        <dbReference type="ARBA" id="ARBA00022723"/>
    </source>
</evidence>
<evidence type="ECO:0008006" key="18">
    <source>
        <dbReference type="Google" id="ProtNLM"/>
    </source>
</evidence>
<dbReference type="PRINTS" id="PR00371">
    <property type="entry name" value="FPNCR"/>
</dbReference>
<reference evidence="16 17" key="1">
    <citation type="journal article" date="2020" name="Genome Biol. Evol.">
        <title>A new high-quality draft genome assembly of the Chinese cordyceps Ophiocordyceps sinensis.</title>
        <authorList>
            <person name="Shu R."/>
            <person name="Zhang J."/>
            <person name="Meng Q."/>
            <person name="Zhang H."/>
            <person name="Zhou G."/>
            <person name="Li M."/>
            <person name="Wu P."/>
            <person name="Zhao Y."/>
            <person name="Chen C."/>
            <person name="Qin Q."/>
        </authorList>
    </citation>
    <scope>NUCLEOTIDE SEQUENCE [LARGE SCALE GENOMIC DNA]</scope>
    <source>
        <strain evidence="16 17">IOZ07</strain>
    </source>
</reference>
<dbReference type="SMART" id="SM01117">
    <property type="entry name" value="Cyt-b5"/>
    <property type="match status" value="1"/>
</dbReference>
<dbReference type="InterPro" id="IPR017938">
    <property type="entry name" value="Riboflavin_synthase-like_b-brl"/>
</dbReference>
<evidence type="ECO:0000256" key="1">
    <source>
        <dbReference type="ARBA" id="ARBA00001974"/>
    </source>
</evidence>
<dbReference type="SUPFAM" id="SSF63380">
    <property type="entry name" value="Riboflavin synthase domain-like"/>
    <property type="match status" value="1"/>
</dbReference>
<dbReference type="InterPro" id="IPR001433">
    <property type="entry name" value="OxRdtase_FAD/NAD-bd"/>
</dbReference>
<evidence type="ECO:0000259" key="15">
    <source>
        <dbReference type="PROSITE" id="PS51384"/>
    </source>
</evidence>
<dbReference type="PROSITE" id="PS51384">
    <property type="entry name" value="FAD_FR"/>
    <property type="match status" value="1"/>
</dbReference>
<name>A0A8H4PYV3_9HYPO</name>
<gene>
    <name evidence="16" type="ORF">G6O67_000292</name>
</gene>
<dbReference type="InterPro" id="IPR018506">
    <property type="entry name" value="Cyt_B5_heme-BS"/>
</dbReference>
<dbReference type="CDD" id="cd06183">
    <property type="entry name" value="cyt_b5_reduct_like"/>
    <property type="match status" value="1"/>
</dbReference>
<dbReference type="GO" id="GO:0016491">
    <property type="term" value="F:oxidoreductase activity"/>
    <property type="evidence" value="ECO:0007669"/>
    <property type="project" value="UniProtKB-KW"/>
</dbReference>
<dbReference type="EMBL" id="JAAVMX010000001">
    <property type="protein sequence ID" value="KAF4512969.1"/>
    <property type="molecule type" value="Genomic_DNA"/>
</dbReference>
<dbReference type="InterPro" id="IPR036400">
    <property type="entry name" value="Cyt_B5-like_heme/steroid_sf"/>
</dbReference>
<keyword evidence="4 13" id="KW-0349">Heme</keyword>
<evidence type="ECO:0000256" key="9">
    <source>
        <dbReference type="ARBA" id="ARBA00023004"/>
    </source>
</evidence>
<feature type="domain" description="FAD-binding FR-type" evidence="15">
    <location>
        <begin position="104"/>
        <end position="215"/>
    </location>
</feature>
<comment type="similarity">
    <text evidence="3">Belongs to the flavoprotein pyridine nucleotide cytochrome reductase family.</text>
</comment>
<dbReference type="Pfam" id="PF00970">
    <property type="entry name" value="FAD_binding_6"/>
    <property type="match status" value="1"/>
</dbReference>
<dbReference type="InterPro" id="IPR001709">
    <property type="entry name" value="Flavoprot_Pyr_Nucl_cyt_Rdtase"/>
</dbReference>
<comment type="caution">
    <text evidence="16">The sequence shown here is derived from an EMBL/GenBank/DDBJ whole genome shotgun (WGS) entry which is preliminary data.</text>
</comment>
<comment type="cofactor">
    <cofactor evidence="1 12">
        <name>FAD</name>
        <dbReference type="ChEBI" id="CHEBI:57692"/>
    </cofactor>
</comment>
<evidence type="ECO:0000256" key="7">
    <source>
        <dbReference type="ARBA" id="ARBA00022827"/>
    </source>
</evidence>
<feature type="binding site" evidence="12">
    <location>
        <position position="158"/>
    </location>
    <ligand>
        <name>FAD</name>
        <dbReference type="ChEBI" id="CHEBI:57692"/>
    </ligand>
</feature>
<dbReference type="AlphaFoldDB" id="A0A8H4PYV3"/>
<evidence type="ECO:0000256" key="11">
    <source>
        <dbReference type="ARBA" id="ARBA00023136"/>
    </source>
</evidence>
<evidence type="ECO:0000256" key="8">
    <source>
        <dbReference type="ARBA" id="ARBA00023002"/>
    </source>
</evidence>
<feature type="binding site" evidence="12">
    <location>
        <position position="175"/>
    </location>
    <ligand>
        <name>FAD</name>
        <dbReference type="ChEBI" id="CHEBI:57692"/>
    </ligand>
</feature>
<dbReference type="GO" id="GO:0020037">
    <property type="term" value="F:heme binding"/>
    <property type="evidence" value="ECO:0007669"/>
    <property type="project" value="UniProtKB-UniRule"/>
</dbReference>
<dbReference type="Pfam" id="PF00175">
    <property type="entry name" value="NAD_binding_1"/>
    <property type="match status" value="1"/>
</dbReference>
<evidence type="ECO:0000256" key="10">
    <source>
        <dbReference type="ARBA" id="ARBA00023027"/>
    </source>
</evidence>
<dbReference type="PROSITE" id="PS50255">
    <property type="entry name" value="CYTOCHROME_B5_2"/>
    <property type="match status" value="1"/>
</dbReference>
<dbReference type="PROSITE" id="PS00191">
    <property type="entry name" value="CYTOCHROME_B5_1"/>
    <property type="match status" value="1"/>
</dbReference>
<keyword evidence="9 13" id="KW-0408">Iron</keyword>
<keyword evidence="11" id="KW-0472">Membrane</keyword>
<organism evidence="16 17">
    <name type="scientific">Ophiocordyceps sinensis</name>
    <dbReference type="NCBI Taxonomy" id="72228"/>
    <lineage>
        <taxon>Eukaryota</taxon>
        <taxon>Fungi</taxon>
        <taxon>Dikarya</taxon>
        <taxon>Ascomycota</taxon>
        <taxon>Pezizomycotina</taxon>
        <taxon>Sordariomycetes</taxon>
        <taxon>Hypocreomycetidae</taxon>
        <taxon>Hypocreales</taxon>
        <taxon>Ophiocordycipitaceae</taxon>
        <taxon>Ophiocordyceps</taxon>
    </lineage>
</organism>
<dbReference type="PANTHER" id="PTHR19370:SF211">
    <property type="entry name" value="NITRATE REDUCTASE [NADPH]"/>
    <property type="match status" value="1"/>
</dbReference>
<keyword evidence="5 12" id="KW-0285">Flavoprotein</keyword>
<dbReference type="InterPro" id="IPR017927">
    <property type="entry name" value="FAD-bd_FR_type"/>
</dbReference>
<dbReference type="Gene3D" id="3.10.120.10">
    <property type="entry name" value="Cytochrome b5-like heme/steroid binding domain"/>
    <property type="match status" value="1"/>
</dbReference>
<dbReference type="Gene3D" id="3.40.50.80">
    <property type="entry name" value="Nucleotide-binding domain of ferredoxin-NADP reductase (FNR) module"/>
    <property type="match status" value="1"/>
</dbReference>
<dbReference type="PRINTS" id="PR00363">
    <property type="entry name" value="CYTOCHROMEB5"/>
</dbReference>
<dbReference type="GO" id="GO:0005741">
    <property type="term" value="C:mitochondrial outer membrane"/>
    <property type="evidence" value="ECO:0007669"/>
    <property type="project" value="UniProtKB-SubCell"/>
</dbReference>
<protein>
    <recommendedName>
        <fullName evidence="18">Nitrate reductase</fullName>
    </recommendedName>
</protein>
<feature type="binding site" evidence="12">
    <location>
        <position position="242"/>
    </location>
    <ligand>
        <name>FAD</name>
        <dbReference type="ChEBI" id="CHEBI:57692"/>
    </ligand>
</feature>
<feature type="binding site" evidence="12">
    <location>
        <position position="160"/>
    </location>
    <ligand>
        <name>FAD</name>
        <dbReference type="ChEBI" id="CHEBI:57692"/>
    </ligand>
</feature>
<feature type="binding site" evidence="12">
    <location>
        <position position="177"/>
    </location>
    <ligand>
        <name>FAD</name>
        <dbReference type="ChEBI" id="CHEBI:57692"/>
    </ligand>
</feature>
<accession>A0A8H4PYV3</accession>